<dbReference type="Proteomes" id="UP000316560">
    <property type="component" value="Unassembled WGS sequence"/>
</dbReference>
<proteinExistence type="predicted"/>
<dbReference type="RefSeq" id="WP_141989135.1">
    <property type="nucleotide sequence ID" value="NZ_VFRA01000001.1"/>
</dbReference>
<accession>A0A8H2PVU6</accession>
<protein>
    <submittedName>
        <fullName evidence="2">Excisionase family DNA binding protein</fullName>
    </submittedName>
</protein>
<dbReference type="NCBIfam" id="TIGR01764">
    <property type="entry name" value="excise"/>
    <property type="match status" value="1"/>
</dbReference>
<dbReference type="InterPro" id="IPR041657">
    <property type="entry name" value="HTH_17"/>
</dbReference>
<dbReference type="InterPro" id="IPR009061">
    <property type="entry name" value="DNA-bd_dom_put_sf"/>
</dbReference>
<sequence length="72" mass="8276">MTTATLTPAPTDATEWITVQEAAERYRCSTKTIRRWIYDGLIKAKRIGPRLIRIDANSLENMGETMAYRDNE</sequence>
<evidence type="ECO:0000313" key="3">
    <source>
        <dbReference type="Proteomes" id="UP000316560"/>
    </source>
</evidence>
<organism evidence="2 3">
    <name type="scientific">Rhodoglobus vestalii</name>
    <dbReference type="NCBI Taxonomy" id="193384"/>
    <lineage>
        <taxon>Bacteria</taxon>
        <taxon>Bacillati</taxon>
        <taxon>Actinomycetota</taxon>
        <taxon>Actinomycetes</taxon>
        <taxon>Micrococcales</taxon>
        <taxon>Microbacteriaceae</taxon>
        <taxon>Rhodoglobus</taxon>
    </lineage>
</organism>
<dbReference type="Pfam" id="PF12728">
    <property type="entry name" value="HTH_17"/>
    <property type="match status" value="1"/>
</dbReference>
<reference evidence="2 3" key="1">
    <citation type="submission" date="2019-06" db="EMBL/GenBank/DDBJ databases">
        <title>Sequencing the genomes of 1000 actinobacteria strains.</title>
        <authorList>
            <person name="Klenk H.-P."/>
        </authorList>
    </citation>
    <scope>NUCLEOTIDE SEQUENCE [LARGE SCALE GENOMIC DNA]</scope>
    <source>
        <strain evidence="2 3">DSM 21947</strain>
    </source>
</reference>
<dbReference type="OrthoDB" id="5082940at2"/>
<dbReference type="SUPFAM" id="SSF46955">
    <property type="entry name" value="Putative DNA-binding domain"/>
    <property type="match status" value="1"/>
</dbReference>
<dbReference type="InterPro" id="IPR010093">
    <property type="entry name" value="SinI_DNA-bd"/>
</dbReference>
<dbReference type="EMBL" id="VFRA01000001">
    <property type="protein sequence ID" value="TQO18505.1"/>
    <property type="molecule type" value="Genomic_DNA"/>
</dbReference>
<dbReference type="GO" id="GO:0003677">
    <property type="term" value="F:DNA binding"/>
    <property type="evidence" value="ECO:0007669"/>
    <property type="project" value="InterPro"/>
</dbReference>
<name>A0A8H2PVU6_9MICO</name>
<comment type="caution">
    <text evidence="2">The sequence shown here is derived from an EMBL/GenBank/DDBJ whole genome shotgun (WGS) entry which is preliminary data.</text>
</comment>
<keyword evidence="3" id="KW-1185">Reference proteome</keyword>
<gene>
    <name evidence="2" type="ORF">FB472_0021</name>
</gene>
<evidence type="ECO:0000313" key="2">
    <source>
        <dbReference type="EMBL" id="TQO18505.1"/>
    </source>
</evidence>
<dbReference type="AlphaFoldDB" id="A0A8H2PVU6"/>
<evidence type="ECO:0000259" key="1">
    <source>
        <dbReference type="Pfam" id="PF12728"/>
    </source>
</evidence>
<feature type="domain" description="Helix-turn-helix" evidence="1">
    <location>
        <begin position="16"/>
        <end position="60"/>
    </location>
</feature>